<dbReference type="Gene3D" id="1.20.1090.10">
    <property type="entry name" value="Dehydroquinate synthase-like - alpha domain"/>
    <property type="match status" value="1"/>
</dbReference>
<comment type="caution">
    <text evidence="12">The sequence shown here is derived from an EMBL/GenBank/DDBJ whole genome shotgun (WGS) entry which is preliminary data.</text>
</comment>
<dbReference type="PANTHER" id="PTHR43622">
    <property type="entry name" value="3-DEHYDROQUINATE SYNTHASE"/>
    <property type="match status" value="1"/>
</dbReference>
<dbReference type="GO" id="GO:0017000">
    <property type="term" value="P:antibiotic biosynthetic process"/>
    <property type="evidence" value="ECO:0007669"/>
    <property type="project" value="InterPro"/>
</dbReference>
<accession>A0A853A1D3</accession>
<dbReference type="CDD" id="cd08199">
    <property type="entry name" value="EEVS"/>
    <property type="match status" value="1"/>
</dbReference>
<sequence length="441" mass="47013">MAGQVGVRAGTPDRTREATPLGRVAAGTATETREGVHEDPGGFALRAPDGTAYRVDVTDGVLDPENPLLARQCEGRRVVAFVSPTVDRLYGARLRDYLTARLEPGSWSVAVLPTGEHRKTLASVEAVCARAKSEGLDRHGVLLAVGGGVLCDVVGFAASMYARGIRYIKVNTTLVGQVDVGVGVKTGVNALHTKNLLGAYHPAHASINDPALLATLPPRQVRCGLGEIVKMAVIRDAELFRLLEDAPDVFLGPRRAGDPRAEGDLEHRVIRTSMRLMMEELCPNLREHQLARLVDFGHTFSPVIETASDHRVAHGEAVAIDMALSSHLARLLGLIDPAECDRVVDLLELLGLPVFDAATCTPDLMRQALVSSWERRGRRLHLVVPTAVGTATFVDDLDDLPAPVLGAALDALAARAARPGTAAGHAPAATDRTEARGHDRA</sequence>
<dbReference type="InterPro" id="IPR035872">
    <property type="entry name" value="EEVS-like"/>
</dbReference>
<name>A0A853A1D3_9ACTN</name>
<dbReference type="Proteomes" id="UP000567795">
    <property type="component" value="Unassembled WGS sequence"/>
</dbReference>
<protein>
    <recommendedName>
        <fullName evidence="8">2-epi-5-epi-valiolone synthase</fullName>
        <ecNumber evidence="7">4.2.3.152</ecNumber>
    </recommendedName>
</protein>
<dbReference type="RefSeq" id="WP_312892446.1">
    <property type="nucleotide sequence ID" value="NZ_JACBZD010000001.1"/>
</dbReference>
<evidence type="ECO:0000256" key="2">
    <source>
        <dbReference type="ARBA" id="ARBA00022723"/>
    </source>
</evidence>
<evidence type="ECO:0000256" key="3">
    <source>
        <dbReference type="ARBA" id="ARBA00022741"/>
    </source>
</evidence>
<keyword evidence="4" id="KW-0520">NAD</keyword>
<feature type="compositionally biased region" description="Low complexity" evidence="9">
    <location>
        <begin position="420"/>
        <end position="430"/>
    </location>
</feature>
<evidence type="ECO:0000313" key="13">
    <source>
        <dbReference type="Proteomes" id="UP000567795"/>
    </source>
</evidence>
<dbReference type="InterPro" id="IPR030960">
    <property type="entry name" value="DHQS/DOIS_N"/>
</dbReference>
<proteinExistence type="predicted"/>
<reference evidence="12 13" key="1">
    <citation type="submission" date="2020-07" db="EMBL/GenBank/DDBJ databases">
        <title>Sequencing the genomes of 1000 actinobacteria strains.</title>
        <authorList>
            <person name="Klenk H.-P."/>
        </authorList>
    </citation>
    <scope>NUCLEOTIDE SEQUENCE [LARGE SCALE GENOMIC DNA]</scope>
    <source>
        <strain evidence="12 13">DSM 42178</strain>
    </source>
</reference>
<evidence type="ECO:0000256" key="4">
    <source>
        <dbReference type="ARBA" id="ARBA00023027"/>
    </source>
</evidence>
<evidence type="ECO:0000256" key="7">
    <source>
        <dbReference type="ARBA" id="ARBA00024060"/>
    </source>
</evidence>
<dbReference type="GO" id="GO:0046872">
    <property type="term" value="F:metal ion binding"/>
    <property type="evidence" value="ECO:0007669"/>
    <property type="project" value="UniProtKB-KW"/>
</dbReference>
<evidence type="ECO:0000256" key="8">
    <source>
        <dbReference type="ARBA" id="ARBA00024092"/>
    </source>
</evidence>
<dbReference type="AlphaFoldDB" id="A0A853A1D3"/>
<evidence type="ECO:0000256" key="1">
    <source>
        <dbReference type="ARBA" id="ARBA00001911"/>
    </source>
</evidence>
<organism evidence="12 13">
    <name type="scientific">Allostreptomyces psammosilenae</name>
    <dbReference type="NCBI Taxonomy" id="1892865"/>
    <lineage>
        <taxon>Bacteria</taxon>
        <taxon>Bacillati</taxon>
        <taxon>Actinomycetota</taxon>
        <taxon>Actinomycetes</taxon>
        <taxon>Kitasatosporales</taxon>
        <taxon>Streptomycetaceae</taxon>
        <taxon>Allostreptomyces</taxon>
    </lineage>
</organism>
<dbReference type="InterPro" id="IPR050071">
    <property type="entry name" value="Dehydroquinate_synthase"/>
</dbReference>
<dbReference type="EMBL" id="JACBZD010000001">
    <property type="protein sequence ID" value="NYI04208.1"/>
    <property type="molecule type" value="Genomic_DNA"/>
</dbReference>
<feature type="region of interest" description="Disordered" evidence="9">
    <location>
        <begin position="1"/>
        <end position="47"/>
    </location>
</feature>
<keyword evidence="2" id="KW-0479">Metal-binding</keyword>
<gene>
    <name evidence="12" type="ORF">FHU37_001151</name>
</gene>
<dbReference type="InterPro" id="IPR056179">
    <property type="entry name" value="DHQS_C"/>
</dbReference>
<feature type="compositionally biased region" description="Basic and acidic residues" evidence="9">
    <location>
        <begin position="431"/>
        <end position="441"/>
    </location>
</feature>
<evidence type="ECO:0000256" key="9">
    <source>
        <dbReference type="SAM" id="MobiDB-lite"/>
    </source>
</evidence>
<comment type="cofactor">
    <cofactor evidence="1">
        <name>NAD(+)</name>
        <dbReference type="ChEBI" id="CHEBI:57540"/>
    </cofactor>
</comment>
<feature type="region of interest" description="Disordered" evidence="9">
    <location>
        <begin position="420"/>
        <end position="441"/>
    </location>
</feature>
<dbReference type="GO" id="GO:0000166">
    <property type="term" value="F:nucleotide binding"/>
    <property type="evidence" value="ECO:0007669"/>
    <property type="project" value="UniProtKB-KW"/>
</dbReference>
<feature type="domain" description="3-dehydroquinate synthase C-terminal" evidence="11">
    <location>
        <begin position="224"/>
        <end position="355"/>
    </location>
</feature>
<dbReference type="Pfam" id="PF01761">
    <property type="entry name" value="DHQ_synthase"/>
    <property type="match status" value="1"/>
</dbReference>
<evidence type="ECO:0000259" key="10">
    <source>
        <dbReference type="Pfam" id="PF01761"/>
    </source>
</evidence>
<evidence type="ECO:0000313" key="12">
    <source>
        <dbReference type="EMBL" id="NYI04208.1"/>
    </source>
</evidence>
<dbReference type="EC" id="4.2.3.152" evidence="7"/>
<keyword evidence="3" id="KW-0547">Nucleotide-binding</keyword>
<dbReference type="PANTHER" id="PTHR43622:SF3">
    <property type="entry name" value="2-EPI-5-EPI-VALIOLONE SYNTHASE"/>
    <property type="match status" value="1"/>
</dbReference>
<dbReference type="Pfam" id="PF24621">
    <property type="entry name" value="DHQS_C"/>
    <property type="match status" value="1"/>
</dbReference>
<dbReference type="Gene3D" id="3.40.50.1970">
    <property type="match status" value="1"/>
</dbReference>
<evidence type="ECO:0000259" key="11">
    <source>
        <dbReference type="Pfam" id="PF24621"/>
    </source>
</evidence>
<dbReference type="SUPFAM" id="SSF56796">
    <property type="entry name" value="Dehydroquinate synthase-like"/>
    <property type="match status" value="1"/>
</dbReference>
<comment type="catalytic activity">
    <reaction evidence="6">
        <text>D-sedoheptulose 7-phosphate = 2-epi-5-epi-valiolone + phosphate</text>
        <dbReference type="Rhea" id="RHEA:44184"/>
        <dbReference type="ChEBI" id="CHEBI:43474"/>
        <dbReference type="ChEBI" id="CHEBI:57483"/>
        <dbReference type="ChEBI" id="CHEBI:84187"/>
        <dbReference type="EC" id="4.2.3.152"/>
    </reaction>
</comment>
<keyword evidence="13" id="KW-1185">Reference proteome</keyword>
<keyword evidence="5 12" id="KW-0456">Lyase</keyword>
<feature type="domain" description="3-dehydroquinate synthase N-terminal" evidence="10">
    <location>
        <begin position="111"/>
        <end position="222"/>
    </location>
</feature>
<evidence type="ECO:0000256" key="5">
    <source>
        <dbReference type="ARBA" id="ARBA00023239"/>
    </source>
</evidence>
<feature type="compositionally biased region" description="Basic and acidic residues" evidence="9">
    <location>
        <begin position="31"/>
        <end position="40"/>
    </location>
</feature>
<evidence type="ECO:0000256" key="6">
    <source>
        <dbReference type="ARBA" id="ARBA00023993"/>
    </source>
</evidence>
<dbReference type="GO" id="GO:0003856">
    <property type="term" value="F:3-dehydroquinate synthase activity"/>
    <property type="evidence" value="ECO:0007669"/>
    <property type="project" value="TreeGrafter"/>
</dbReference>